<dbReference type="InterPro" id="IPR014710">
    <property type="entry name" value="RmlC-like_jellyroll"/>
</dbReference>
<dbReference type="PANTHER" id="PTHR46797:SF25">
    <property type="entry name" value="TRANSCRIPTIONAL REGULATOR"/>
    <property type="match status" value="1"/>
</dbReference>
<dbReference type="CDD" id="cd02209">
    <property type="entry name" value="cupin_XRE_C"/>
    <property type="match status" value="1"/>
</dbReference>
<keyword evidence="1" id="KW-0238">DNA-binding</keyword>
<evidence type="ECO:0000256" key="1">
    <source>
        <dbReference type="ARBA" id="ARBA00023125"/>
    </source>
</evidence>
<organism evidence="3 4">
    <name type="scientific">Rhizobium setariae</name>
    <dbReference type="NCBI Taxonomy" id="2801340"/>
    <lineage>
        <taxon>Bacteria</taxon>
        <taxon>Pseudomonadati</taxon>
        <taxon>Pseudomonadota</taxon>
        <taxon>Alphaproteobacteria</taxon>
        <taxon>Hyphomicrobiales</taxon>
        <taxon>Rhizobiaceae</taxon>
        <taxon>Rhizobium/Agrobacterium group</taxon>
        <taxon>Rhizobium</taxon>
    </lineage>
</organism>
<feature type="domain" description="HTH cro/C1-type" evidence="2">
    <location>
        <begin position="41"/>
        <end position="95"/>
    </location>
</feature>
<dbReference type="EMBL" id="JAEQNC010000009">
    <property type="protein sequence ID" value="MBL0373631.1"/>
    <property type="molecule type" value="Genomic_DNA"/>
</dbReference>
<evidence type="ECO:0000313" key="3">
    <source>
        <dbReference type="EMBL" id="MBL0373631.1"/>
    </source>
</evidence>
<dbReference type="Gene3D" id="2.60.120.10">
    <property type="entry name" value="Jelly Rolls"/>
    <property type="match status" value="1"/>
</dbReference>
<dbReference type="Gene3D" id="1.10.260.40">
    <property type="entry name" value="lambda repressor-like DNA-binding domains"/>
    <property type="match status" value="1"/>
</dbReference>
<proteinExistence type="predicted"/>
<accession>A0A936YS27</accession>
<name>A0A936YS27_9HYPH</name>
<evidence type="ECO:0000313" key="4">
    <source>
        <dbReference type="Proteomes" id="UP000633219"/>
    </source>
</evidence>
<dbReference type="GO" id="GO:0003700">
    <property type="term" value="F:DNA-binding transcription factor activity"/>
    <property type="evidence" value="ECO:0007669"/>
    <property type="project" value="TreeGrafter"/>
</dbReference>
<keyword evidence="4" id="KW-1185">Reference proteome</keyword>
<dbReference type="SUPFAM" id="SSF47413">
    <property type="entry name" value="lambda repressor-like DNA-binding domains"/>
    <property type="match status" value="1"/>
</dbReference>
<dbReference type="CDD" id="cd00093">
    <property type="entry name" value="HTH_XRE"/>
    <property type="match status" value="1"/>
</dbReference>
<protein>
    <submittedName>
        <fullName evidence="3">Cupin domain-containing protein</fullName>
    </submittedName>
</protein>
<dbReference type="Pfam" id="PF07883">
    <property type="entry name" value="Cupin_2"/>
    <property type="match status" value="1"/>
</dbReference>
<sequence length="221" mass="24217">MLGGCKFICLYQKNFCGRKSFLPDSAAEKETTGTPKVGALIRARRQQLKMTLSDLGAASSVSVGYLSQVERDQATPSLGTLTQVSRALDVGVEYFIAAPSAQEALSRAEQRPKFSINGSSIVYERLGAEFPGSTLSSYILTVPPGYRSEMVSHEGEEILYILEGEISQRVDDAEFVMRAGDSLHFRGNRPHAWKNNSEKPAKLFWAGTLAMFRTGNDKPSV</sequence>
<dbReference type="SMART" id="SM00530">
    <property type="entry name" value="HTH_XRE"/>
    <property type="match status" value="1"/>
</dbReference>
<dbReference type="SUPFAM" id="SSF51182">
    <property type="entry name" value="RmlC-like cupins"/>
    <property type="match status" value="1"/>
</dbReference>
<dbReference type="Proteomes" id="UP000633219">
    <property type="component" value="Unassembled WGS sequence"/>
</dbReference>
<dbReference type="GO" id="GO:0005829">
    <property type="term" value="C:cytosol"/>
    <property type="evidence" value="ECO:0007669"/>
    <property type="project" value="TreeGrafter"/>
</dbReference>
<comment type="caution">
    <text evidence="3">The sequence shown here is derived from an EMBL/GenBank/DDBJ whole genome shotgun (WGS) entry which is preliminary data.</text>
</comment>
<reference evidence="3" key="1">
    <citation type="submission" date="2021-01" db="EMBL/GenBank/DDBJ databases">
        <title>Rhizobium sp. strain KVB221 16S ribosomal RNA gene Genome sequencing and assembly.</title>
        <authorList>
            <person name="Kang M."/>
        </authorList>
    </citation>
    <scope>NUCLEOTIDE SEQUENCE</scope>
    <source>
        <strain evidence="3">KVB221</strain>
    </source>
</reference>
<dbReference type="InterPro" id="IPR010982">
    <property type="entry name" value="Lambda_DNA-bd_dom_sf"/>
</dbReference>
<dbReference type="InterPro" id="IPR013096">
    <property type="entry name" value="Cupin_2"/>
</dbReference>
<evidence type="ECO:0000259" key="2">
    <source>
        <dbReference type="PROSITE" id="PS50943"/>
    </source>
</evidence>
<dbReference type="Pfam" id="PF01381">
    <property type="entry name" value="HTH_3"/>
    <property type="match status" value="1"/>
</dbReference>
<dbReference type="PANTHER" id="PTHR46797">
    <property type="entry name" value="HTH-TYPE TRANSCRIPTIONAL REGULATOR"/>
    <property type="match status" value="1"/>
</dbReference>
<dbReference type="AlphaFoldDB" id="A0A936YS27"/>
<dbReference type="InterPro" id="IPR001387">
    <property type="entry name" value="Cro/C1-type_HTH"/>
</dbReference>
<gene>
    <name evidence="3" type="ORF">JJB09_16525</name>
</gene>
<dbReference type="InterPro" id="IPR050807">
    <property type="entry name" value="TransReg_Diox_bact_type"/>
</dbReference>
<dbReference type="PROSITE" id="PS50943">
    <property type="entry name" value="HTH_CROC1"/>
    <property type="match status" value="1"/>
</dbReference>
<dbReference type="GO" id="GO:0003677">
    <property type="term" value="F:DNA binding"/>
    <property type="evidence" value="ECO:0007669"/>
    <property type="project" value="UniProtKB-KW"/>
</dbReference>
<dbReference type="InterPro" id="IPR011051">
    <property type="entry name" value="RmlC_Cupin_sf"/>
</dbReference>